<protein>
    <submittedName>
        <fullName evidence="3">BsuPI domain protein</fullName>
    </submittedName>
</protein>
<dbReference type="RefSeq" id="WP_015408950.1">
    <property type="nucleotide sequence ID" value="NC_020388.1"/>
</dbReference>
<evidence type="ECO:0000259" key="2">
    <source>
        <dbReference type="Pfam" id="PF12690"/>
    </source>
</evidence>
<dbReference type="Pfam" id="PF12690">
    <property type="entry name" value="BsuPI"/>
    <property type="match status" value="1"/>
</dbReference>
<dbReference type="GeneID" id="43676824"/>
<reference evidence="3 4" key="1">
    <citation type="journal article" date="2013" name="Genome Announc.">
        <title>Genome of the haloarchaeon Natronomonas moolapensis, a neutrophilic member of a previously haloalkaliphilic genus.</title>
        <authorList>
            <person name="Dyall-Smith M.L."/>
            <person name="Pfeiffer F."/>
            <person name="Oberwinkler T."/>
            <person name="Klee K."/>
            <person name="Rampp M."/>
            <person name="Palm P."/>
            <person name="Gross K."/>
            <person name="Schuster S.C."/>
            <person name="Oesterhelt D."/>
        </authorList>
    </citation>
    <scope>NUCLEOTIDE SEQUENCE [LARGE SCALE GENOMIC DNA]</scope>
    <source>
        <strain evidence="4">DSM 18674 / JCM 14361 / 8.8.11</strain>
    </source>
</reference>
<accession>M1XKL8</accession>
<keyword evidence="4" id="KW-1185">Reference proteome</keyword>
<evidence type="ECO:0000313" key="4">
    <source>
        <dbReference type="Proteomes" id="UP000011867"/>
    </source>
</evidence>
<name>M1XKL8_NATM8</name>
<proteinExistence type="predicted"/>
<evidence type="ECO:0000313" key="3">
    <source>
        <dbReference type="EMBL" id="CCQ36132.1"/>
    </source>
</evidence>
<evidence type="ECO:0000256" key="1">
    <source>
        <dbReference type="SAM" id="MobiDB-lite"/>
    </source>
</evidence>
<dbReference type="STRING" id="268739.Nmlp_1945"/>
<feature type="region of interest" description="Disordered" evidence="1">
    <location>
        <begin position="72"/>
        <end position="91"/>
    </location>
</feature>
<dbReference type="OrthoDB" id="311964at2157"/>
<feature type="domain" description="Intracellular proteinase inhibitor BsuPI" evidence="2">
    <location>
        <begin position="14"/>
        <end position="98"/>
    </location>
</feature>
<gene>
    <name evidence="3" type="ordered locus">Nmlp_1945</name>
</gene>
<dbReference type="eggNOG" id="arCOG08936">
    <property type="taxonomic scope" value="Archaea"/>
</dbReference>
<dbReference type="KEGG" id="nmo:Nmlp_1945"/>
<dbReference type="AlphaFoldDB" id="M1XKL8"/>
<dbReference type="InterPro" id="IPR038144">
    <property type="entry name" value="IPI"/>
</dbReference>
<dbReference type="EMBL" id="HF582854">
    <property type="protein sequence ID" value="CCQ36132.1"/>
    <property type="molecule type" value="Genomic_DNA"/>
</dbReference>
<organism evidence="3 4">
    <name type="scientific">Natronomonas moolapensis (strain DSM 18674 / CECT 7526 / JCM 14361 / 8.8.11)</name>
    <dbReference type="NCBI Taxonomy" id="268739"/>
    <lineage>
        <taxon>Archaea</taxon>
        <taxon>Methanobacteriati</taxon>
        <taxon>Methanobacteriota</taxon>
        <taxon>Stenosarchaea group</taxon>
        <taxon>Halobacteria</taxon>
        <taxon>Halobacteriales</taxon>
        <taxon>Natronomonadaceae</taxon>
        <taxon>Natronomonas</taxon>
    </lineage>
</organism>
<dbReference type="Gene3D" id="2.60.40.2360">
    <property type="entry name" value="Intracellular proteinase inhibitor BsuPI"/>
    <property type="match status" value="1"/>
</dbReference>
<dbReference type="Proteomes" id="UP000011867">
    <property type="component" value="Chromosome"/>
</dbReference>
<dbReference type="InterPro" id="IPR020481">
    <property type="entry name" value="Intracell_prot_inh_BsuPI"/>
</dbReference>
<sequence length="110" mass="12215">MAYARNGAGGDRRRGVTFDLSVVNAGSTPIELTFQDACRADFEVYRDGDEIWRYSDGRTFEQSRTEANLQPGEAATFGGTWPDPEPGDYTVEPTLRVSERSVSARTPFLM</sequence>
<dbReference type="HOGENOM" id="CLU_137780_0_0_2"/>